<dbReference type="Pfam" id="PF03797">
    <property type="entry name" value="Autotransporter"/>
    <property type="match status" value="1"/>
</dbReference>
<dbReference type="RefSeq" id="WP_338689047.1">
    <property type="nucleotide sequence ID" value="NZ_AP024702.1"/>
</dbReference>
<dbReference type="InterPro" id="IPR006315">
    <property type="entry name" value="OM_autotransptr_brl_dom"/>
</dbReference>
<protein>
    <submittedName>
        <fullName evidence="2">vonWillebr and factor type A domain protein</fullName>
    </submittedName>
</protein>
<sequence length="584" mass="62740">MKSSHLRRSVTAQFLGVLAAFSLPLTSSYAIVAGTVDLELSLVTDISGSVDATEFNLQMSGYSSAFRNPLLHSAIESGPNGAIAVNLIFYDDTASVGVPWTILTNASEANAFADVIDGLGRPRSGLTDPAEGIDLATSEIFNNAITSTRQVIDVSGDGTSSSGGPPSLARDNALAAGIDAINGLPIGSTSLEQYYIDNIQGGTGSFTVLANDFADFQASVLEKLEREIRGELTFGEAPRLLTSGLRTTSIVVARTATRDVGDRLFRMRSGVRSEPIVTTQPAPYSSKGGMAKGGMAKTPITITERCPWEVYGQIFYVTEDTDAQYRTVRPNVPGANFPAFQQLIQPDTSTDIFGGTVGIDYDIDDHWTVGFALSASRAESDMTFVGNVDIDNLTLMPYVSYYRPIGNMAFYADLLYGYGMNEYDTRRLPTGAVGNTDGDFHTLEFNTGLNLRNGGFVHGPLAQIRWLDGEIDSYTETGPGAVFYPQADYESLATQLGYQVSYPMEMAGGTLVPQGRAAWEHEFEEDQGTVAGIPLGELDEDLAVLGLGLGYFTNCGWNAVLDYEARLGSETQSHYVGLKVGKEF</sequence>
<dbReference type="NCBIfam" id="TIGR01414">
    <property type="entry name" value="autotrans_barl"/>
    <property type="match status" value="1"/>
</dbReference>
<dbReference type="SMART" id="SM00869">
    <property type="entry name" value="Autotransporter"/>
    <property type="match status" value="1"/>
</dbReference>
<dbReference type="SUPFAM" id="SSF103515">
    <property type="entry name" value="Autotransporter"/>
    <property type="match status" value="1"/>
</dbReference>
<dbReference type="Gene3D" id="2.40.128.130">
    <property type="entry name" value="Autotransporter beta-domain"/>
    <property type="match status" value="1"/>
</dbReference>
<dbReference type="InterPro" id="IPR010607">
    <property type="entry name" value="DUF1194"/>
</dbReference>
<evidence type="ECO:0000313" key="3">
    <source>
        <dbReference type="Proteomes" id="UP001374893"/>
    </source>
</evidence>
<dbReference type="EMBL" id="AP024702">
    <property type="protein sequence ID" value="BCX47049.1"/>
    <property type="molecule type" value="Genomic_DNA"/>
</dbReference>
<dbReference type="InterPro" id="IPR005546">
    <property type="entry name" value="Autotransporte_beta"/>
</dbReference>
<name>A0ABN6H3R3_9BACT</name>
<feature type="domain" description="Autotransporter" evidence="1">
    <location>
        <begin position="303"/>
        <end position="584"/>
    </location>
</feature>
<dbReference type="SUPFAM" id="SSF53300">
    <property type="entry name" value="vWA-like"/>
    <property type="match status" value="1"/>
</dbReference>
<gene>
    <name evidence="2" type="ORF">HAHE_09570</name>
</gene>
<dbReference type="InterPro" id="IPR036709">
    <property type="entry name" value="Autotransporte_beta_dom_sf"/>
</dbReference>
<evidence type="ECO:0000259" key="1">
    <source>
        <dbReference type="PROSITE" id="PS51208"/>
    </source>
</evidence>
<dbReference type="Pfam" id="PF06707">
    <property type="entry name" value="DUF1194"/>
    <property type="match status" value="1"/>
</dbReference>
<organism evidence="2 3">
    <name type="scientific">Haloferula helveola</name>
    <dbReference type="NCBI Taxonomy" id="490095"/>
    <lineage>
        <taxon>Bacteria</taxon>
        <taxon>Pseudomonadati</taxon>
        <taxon>Verrucomicrobiota</taxon>
        <taxon>Verrucomicrobiia</taxon>
        <taxon>Verrucomicrobiales</taxon>
        <taxon>Verrucomicrobiaceae</taxon>
        <taxon>Haloferula</taxon>
    </lineage>
</organism>
<dbReference type="InterPro" id="IPR036465">
    <property type="entry name" value="vWFA_dom_sf"/>
</dbReference>
<proteinExistence type="predicted"/>
<evidence type="ECO:0000313" key="2">
    <source>
        <dbReference type="EMBL" id="BCX47049.1"/>
    </source>
</evidence>
<reference evidence="2 3" key="1">
    <citation type="submission" date="2021-06" db="EMBL/GenBank/DDBJ databases">
        <title>Complete genome of Haloferula helveola possessing various polysaccharide degrading enzymes.</title>
        <authorList>
            <person name="Takami H."/>
            <person name="Huang C."/>
            <person name="Hamasaki K."/>
        </authorList>
    </citation>
    <scope>NUCLEOTIDE SEQUENCE [LARGE SCALE GENOMIC DNA]</scope>
    <source>
        <strain evidence="2 3">CN-1</strain>
    </source>
</reference>
<keyword evidence="3" id="KW-1185">Reference proteome</keyword>
<dbReference type="Gene3D" id="3.40.50.410">
    <property type="entry name" value="von Willebrand factor, type A domain"/>
    <property type="match status" value="1"/>
</dbReference>
<dbReference type="Proteomes" id="UP001374893">
    <property type="component" value="Chromosome"/>
</dbReference>
<dbReference type="PROSITE" id="PS51208">
    <property type="entry name" value="AUTOTRANSPORTER"/>
    <property type="match status" value="1"/>
</dbReference>
<accession>A0ABN6H3R3</accession>